<evidence type="ECO:0000313" key="2">
    <source>
        <dbReference type="EMBL" id="EUA52375.1"/>
    </source>
</evidence>
<protein>
    <submittedName>
        <fullName evidence="2">Uncharacterized protein</fullName>
    </submittedName>
</protein>
<accession>X8CAM8</accession>
<gene>
    <name evidence="2" type="ORF">I553_2562</name>
</gene>
<organism evidence="2">
    <name type="scientific">Mycobacterium xenopi 4042</name>
    <dbReference type="NCBI Taxonomy" id="1299334"/>
    <lineage>
        <taxon>Bacteria</taxon>
        <taxon>Bacillati</taxon>
        <taxon>Actinomycetota</taxon>
        <taxon>Actinomycetes</taxon>
        <taxon>Mycobacteriales</taxon>
        <taxon>Mycobacteriaceae</taxon>
        <taxon>Mycobacterium</taxon>
    </lineage>
</organism>
<reference evidence="2" key="1">
    <citation type="submission" date="2014-01" db="EMBL/GenBank/DDBJ databases">
        <authorList>
            <person name="Brown-Elliot B."/>
            <person name="Wallace R."/>
            <person name="Lenaerts A."/>
            <person name="Ordway D."/>
            <person name="DeGroote M.A."/>
            <person name="Parker T."/>
            <person name="Sizemore C."/>
            <person name="Tallon L.J."/>
            <person name="Sadzewicz L.K."/>
            <person name="Sengamalay N."/>
            <person name="Fraser C.M."/>
            <person name="Hine E."/>
            <person name="Shefchek K.A."/>
            <person name="Das S.P."/>
            <person name="Tettelin H."/>
        </authorList>
    </citation>
    <scope>NUCLEOTIDE SEQUENCE [LARGE SCALE GENOMIC DNA]</scope>
    <source>
        <strain evidence="2">4042</strain>
    </source>
</reference>
<dbReference type="EMBL" id="JAOB01000033">
    <property type="protein sequence ID" value="EUA52375.1"/>
    <property type="molecule type" value="Genomic_DNA"/>
</dbReference>
<proteinExistence type="predicted"/>
<comment type="caution">
    <text evidence="2">The sequence shown here is derived from an EMBL/GenBank/DDBJ whole genome shotgun (WGS) entry which is preliminary data.</text>
</comment>
<sequence length="59" mass="6320">MNKQPPQAFQAGHRAALMAACRRRSVDRSALTSSTRMPGLGSSSAAPSSSTSIWRLSTW</sequence>
<feature type="compositionally biased region" description="Low complexity" evidence="1">
    <location>
        <begin position="42"/>
        <end position="52"/>
    </location>
</feature>
<name>X8CAM8_MYCXE</name>
<dbReference type="AlphaFoldDB" id="X8CAM8"/>
<evidence type="ECO:0000256" key="1">
    <source>
        <dbReference type="SAM" id="MobiDB-lite"/>
    </source>
</evidence>
<feature type="region of interest" description="Disordered" evidence="1">
    <location>
        <begin position="26"/>
        <end position="59"/>
    </location>
</feature>